<dbReference type="EMBL" id="AP011529">
    <property type="protein sequence ID" value="BAI80465.1"/>
    <property type="molecule type" value="Genomic_DNA"/>
</dbReference>
<keyword evidence="3" id="KW-0479">Metal-binding</keyword>
<dbReference type="RefSeq" id="WP_013007712.1">
    <property type="nucleotide sequence ID" value="NC_013939.1"/>
</dbReference>
<evidence type="ECO:0000256" key="5">
    <source>
        <dbReference type="ARBA" id="ARBA00023014"/>
    </source>
</evidence>
<organism evidence="7 8">
    <name type="scientific">Deferribacter desulfuricans (strain DSM 14783 / JCM 11476 / NBRC 101012 / SSM1)</name>
    <dbReference type="NCBI Taxonomy" id="639282"/>
    <lineage>
        <taxon>Bacteria</taxon>
        <taxon>Pseudomonadati</taxon>
        <taxon>Deferribacterota</taxon>
        <taxon>Deferribacteres</taxon>
        <taxon>Deferribacterales</taxon>
        <taxon>Deferribacteraceae</taxon>
        <taxon>Deferribacter</taxon>
    </lineage>
</organism>
<dbReference type="Gene3D" id="3.20.20.70">
    <property type="entry name" value="Aldolase class I"/>
    <property type="match status" value="1"/>
</dbReference>
<dbReference type="eggNOG" id="COG1032">
    <property type="taxonomic scope" value="Bacteria"/>
</dbReference>
<dbReference type="Proteomes" id="UP000001520">
    <property type="component" value="Chromosome"/>
</dbReference>
<dbReference type="InterPro" id="IPR007197">
    <property type="entry name" value="rSAM"/>
</dbReference>
<comment type="cofactor">
    <cofactor evidence="1">
        <name>[4Fe-4S] cluster</name>
        <dbReference type="ChEBI" id="CHEBI:49883"/>
    </cofactor>
</comment>
<dbReference type="HOGENOM" id="CLU_011543_3_3_0"/>
<accession>D3PCZ2</accession>
<dbReference type="SUPFAM" id="SSF102114">
    <property type="entry name" value="Radical SAM enzymes"/>
    <property type="match status" value="1"/>
</dbReference>
<evidence type="ECO:0000256" key="2">
    <source>
        <dbReference type="ARBA" id="ARBA00022691"/>
    </source>
</evidence>
<dbReference type="KEGG" id="ddf:DEFDS_0995"/>
<evidence type="ECO:0000256" key="1">
    <source>
        <dbReference type="ARBA" id="ARBA00001966"/>
    </source>
</evidence>
<dbReference type="InterPro" id="IPR013785">
    <property type="entry name" value="Aldolase_TIM"/>
</dbReference>
<feature type="domain" description="Radical SAM core" evidence="6">
    <location>
        <begin position="207"/>
        <end position="445"/>
    </location>
</feature>
<proteinExistence type="predicted"/>
<reference evidence="7 8" key="1">
    <citation type="journal article" date="2010" name="DNA Res.">
        <title>Bacterial lifestyle in a deep-sea hydrothermal vent chimney revealed by the genome sequence of the thermophilic bacterium Deferribacter desulfuricans SSM1.</title>
        <authorList>
            <person name="Takaki Y."/>
            <person name="Shimamura S."/>
            <person name="Nakagawa S."/>
            <person name="Fukuhara Y."/>
            <person name="Horikawa H."/>
            <person name="Ankai A."/>
            <person name="Harada T."/>
            <person name="Hosoyama A."/>
            <person name="Oguchi A."/>
            <person name="Fukui S."/>
            <person name="Fujita N."/>
            <person name="Takami H."/>
            <person name="Takai K."/>
        </authorList>
    </citation>
    <scope>NUCLEOTIDE SEQUENCE [LARGE SCALE GENOMIC DNA]</scope>
    <source>
        <strain evidence="8">DSM 14783 / JCM 11476 / NBRC 101012 / SSM1</strain>
    </source>
</reference>
<evidence type="ECO:0000256" key="3">
    <source>
        <dbReference type="ARBA" id="ARBA00022723"/>
    </source>
</evidence>
<dbReference type="PANTHER" id="PTHR42731">
    <property type="entry name" value="SLL1084 PROTEIN"/>
    <property type="match status" value="1"/>
</dbReference>
<dbReference type="CDD" id="cd01335">
    <property type="entry name" value="Radical_SAM"/>
    <property type="match status" value="1"/>
</dbReference>
<gene>
    <name evidence="7" type="ordered locus">DEFDS_0995</name>
</gene>
<dbReference type="SFLD" id="SFLDS00029">
    <property type="entry name" value="Radical_SAM"/>
    <property type="match status" value="1"/>
</dbReference>
<dbReference type="GO" id="GO:0003824">
    <property type="term" value="F:catalytic activity"/>
    <property type="evidence" value="ECO:0007669"/>
    <property type="project" value="InterPro"/>
</dbReference>
<dbReference type="Pfam" id="PF19864">
    <property type="entry name" value="Radical_SAM_N2"/>
    <property type="match status" value="1"/>
</dbReference>
<dbReference type="OrthoDB" id="9806827at2"/>
<keyword evidence="5" id="KW-0411">Iron-sulfur</keyword>
<dbReference type="InterPro" id="IPR058240">
    <property type="entry name" value="rSAM_sf"/>
</dbReference>
<keyword evidence="2" id="KW-0949">S-adenosyl-L-methionine</keyword>
<evidence type="ECO:0000313" key="7">
    <source>
        <dbReference type="EMBL" id="BAI80465.1"/>
    </source>
</evidence>
<dbReference type="GO" id="GO:0051536">
    <property type="term" value="F:iron-sulfur cluster binding"/>
    <property type="evidence" value="ECO:0007669"/>
    <property type="project" value="UniProtKB-KW"/>
</dbReference>
<dbReference type="SMART" id="SM00729">
    <property type="entry name" value="Elp3"/>
    <property type="match status" value="1"/>
</dbReference>
<dbReference type="SFLD" id="SFLDG01082">
    <property type="entry name" value="B12-binding_domain_containing"/>
    <property type="match status" value="1"/>
</dbReference>
<dbReference type="GO" id="GO:0046872">
    <property type="term" value="F:metal ion binding"/>
    <property type="evidence" value="ECO:0007669"/>
    <property type="project" value="UniProtKB-KW"/>
</dbReference>
<dbReference type="AlphaFoldDB" id="D3PCZ2"/>
<sequence length="527" mass="61520">MEKWSVINHYREIINKEFGTIKKFGRIKVALIYPNRYEIAIQNLGYQYVYKKFNEIENVTCERFVLDYLEDNLSLENQKFLREFDILALSINFEEDILSFIQFLKNEKIPVFKDERDDSFPPIIAGGALAFINPSLLIDIVDVVLLGDIDPILENIKEEFNTYSDKNSFLERLLKYEFVISKDKYPGKVLLRNKNTIINSVIKTELGEFANEFLIELSSGCKYSCRFCTATFAYRPFRVFDYEKTFEVIKNQRFSDEIGLISAAFGDLPCVADLLKQFEKFGLKVSVSSLRADTLTNDIISMLKKLGVRSITIAEETCSRKLKKLINKEIDEDVILNVAKEIADVGIENLKLYYMIGLPGENINDVEMIADRVENISKIFFGIQRDKYNRLGKIKVSVNIFIPKPNTPLQYFGLDKKKVLNEKIKLLKKRFGRISNVKYDIMNYNNALLQGFLSRAEDYVKDFYIKLLDNGFDVKRALREADAVKRGEMIYDENYTFLWEKLVKPNYDADIIKREFLKCKEILKRYH</sequence>
<keyword evidence="8" id="KW-1185">Reference proteome</keyword>
<dbReference type="STRING" id="639282.DEFDS_0995"/>
<evidence type="ECO:0000313" key="8">
    <source>
        <dbReference type="Proteomes" id="UP000001520"/>
    </source>
</evidence>
<keyword evidence="4" id="KW-0408">Iron</keyword>
<dbReference type="InterPro" id="IPR006638">
    <property type="entry name" value="Elp3/MiaA/NifB-like_rSAM"/>
</dbReference>
<evidence type="ECO:0000256" key="4">
    <source>
        <dbReference type="ARBA" id="ARBA00023004"/>
    </source>
</evidence>
<dbReference type="Pfam" id="PF04055">
    <property type="entry name" value="Radical_SAM"/>
    <property type="match status" value="1"/>
</dbReference>
<dbReference type="PROSITE" id="PS51918">
    <property type="entry name" value="RADICAL_SAM"/>
    <property type="match status" value="1"/>
</dbReference>
<protein>
    <recommendedName>
        <fullName evidence="6">Radical SAM core domain-containing protein</fullName>
    </recommendedName>
</protein>
<name>D3PCZ2_DEFDS</name>
<evidence type="ECO:0000259" key="6">
    <source>
        <dbReference type="PROSITE" id="PS51918"/>
    </source>
</evidence>
<dbReference type="PANTHER" id="PTHR42731:SF5">
    <property type="entry name" value="RADICAL SAM DOMAIN PROTEIN"/>
    <property type="match status" value="1"/>
</dbReference>
<dbReference type="InterPro" id="IPR045784">
    <property type="entry name" value="Radical_SAM_N2"/>
</dbReference>